<dbReference type="AlphaFoldDB" id="H5SGM4"/>
<accession>H5SGM4</accession>
<dbReference type="InterPro" id="IPR050834">
    <property type="entry name" value="Glycosyltransf_2"/>
</dbReference>
<dbReference type="InterPro" id="IPR001173">
    <property type="entry name" value="Glyco_trans_2-like"/>
</dbReference>
<evidence type="ECO:0000256" key="2">
    <source>
        <dbReference type="ARBA" id="ARBA00022676"/>
    </source>
</evidence>
<dbReference type="PANTHER" id="PTHR43685">
    <property type="entry name" value="GLYCOSYLTRANSFERASE"/>
    <property type="match status" value="1"/>
</dbReference>
<name>H5SGM4_9BACT</name>
<dbReference type="PANTHER" id="PTHR43685:SF5">
    <property type="entry name" value="GLYCOSYLTRANSFERASE EPSE-RELATED"/>
    <property type="match status" value="1"/>
</dbReference>
<keyword evidence="3 5" id="KW-0808">Transferase</keyword>
<dbReference type="Pfam" id="PF00535">
    <property type="entry name" value="Glycos_transf_2"/>
    <property type="match status" value="1"/>
</dbReference>
<evidence type="ECO:0000313" key="5">
    <source>
        <dbReference type="EMBL" id="BAL55310.1"/>
    </source>
</evidence>
<dbReference type="InterPro" id="IPR029044">
    <property type="entry name" value="Nucleotide-diphossugar_trans"/>
</dbReference>
<dbReference type="Gene3D" id="3.90.550.10">
    <property type="entry name" value="Spore Coat Polysaccharide Biosynthesis Protein SpsA, Chain A"/>
    <property type="match status" value="1"/>
</dbReference>
<dbReference type="EMBL" id="AP011715">
    <property type="protein sequence ID" value="BAL55310.1"/>
    <property type="molecule type" value="Genomic_DNA"/>
</dbReference>
<reference evidence="5" key="2">
    <citation type="journal article" date="2012" name="PLoS ONE">
        <title>A Deeply Branching Thermophilic Bacterium with an Ancient Acetyl-CoA Pathway Dominates a Subsurface Ecosystem.</title>
        <authorList>
            <person name="Takami H."/>
            <person name="Noguchi H."/>
            <person name="Takaki Y."/>
            <person name="Uchiyama I."/>
            <person name="Toyoda A."/>
            <person name="Nishi S."/>
            <person name="Chee G.-J."/>
            <person name="Arai W."/>
            <person name="Nunoura T."/>
            <person name="Itoh T."/>
            <person name="Hattori M."/>
            <person name="Takai K."/>
        </authorList>
    </citation>
    <scope>NUCLEOTIDE SEQUENCE</scope>
</reference>
<sequence length="214" mass="24270">MPLFSVILCTYNRARLLPRALRSLLHQHWQDWEALLIDDGSTDATPLLLAAAAAEEPRFRFFRISHRGAGAARAFGVRRAQGSFITFLDSDDEYLPEHLEKRAIFLQQHPEVDFLHSSAEVVGNPFVPDRHNPRRWIPVSACVIGGTFVIRRTLLLQLGYPSRRFADDAALYERALRAGARIAFIDVPTYRYYRTTPDSLCTQYGNVSLSPAVQ</sequence>
<keyword evidence="2" id="KW-0328">Glycosyltransferase</keyword>
<evidence type="ECO:0000259" key="4">
    <source>
        <dbReference type="Pfam" id="PF00535"/>
    </source>
</evidence>
<gene>
    <name evidence="5" type="ORF">HGMM_F27B02C12</name>
</gene>
<evidence type="ECO:0000256" key="1">
    <source>
        <dbReference type="ARBA" id="ARBA00006739"/>
    </source>
</evidence>
<dbReference type="GO" id="GO:0016757">
    <property type="term" value="F:glycosyltransferase activity"/>
    <property type="evidence" value="ECO:0007669"/>
    <property type="project" value="UniProtKB-KW"/>
</dbReference>
<protein>
    <submittedName>
        <fullName evidence="5">Glycosyl transferase family protein</fullName>
    </submittedName>
</protein>
<comment type="similarity">
    <text evidence="1">Belongs to the glycosyltransferase 2 family.</text>
</comment>
<feature type="domain" description="Glycosyltransferase 2-like" evidence="4">
    <location>
        <begin position="5"/>
        <end position="125"/>
    </location>
</feature>
<proteinExistence type="inferred from homology"/>
<organism evidence="5">
    <name type="scientific">uncultured Chlorobiota bacterium</name>
    <dbReference type="NCBI Taxonomy" id="156405"/>
    <lineage>
        <taxon>Bacteria</taxon>
        <taxon>Pseudomonadati</taxon>
        <taxon>Chlorobiota</taxon>
        <taxon>environmental samples</taxon>
    </lineage>
</organism>
<dbReference type="SUPFAM" id="SSF53448">
    <property type="entry name" value="Nucleotide-diphospho-sugar transferases"/>
    <property type="match status" value="1"/>
</dbReference>
<reference evidence="5" key="1">
    <citation type="journal article" date="2005" name="Environ. Microbiol.">
        <title>Genetic and functional properties of uncultivated thermophilic crenarchaeotes from a subsurface gold mine as revealed by analysis of genome fragments.</title>
        <authorList>
            <person name="Nunoura T."/>
            <person name="Hirayama H."/>
            <person name="Takami H."/>
            <person name="Oida H."/>
            <person name="Nishi S."/>
            <person name="Shimamura S."/>
            <person name="Suzuki Y."/>
            <person name="Inagaki F."/>
            <person name="Takai K."/>
            <person name="Nealson K.H."/>
            <person name="Horikoshi K."/>
        </authorList>
    </citation>
    <scope>NUCLEOTIDE SEQUENCE</scope>
</reference>
<dbReference type="CDD" id="cd00761">
    <property type="entry name" value="Glyco_tranf_GTA_type"/>
    <property type="match status" value="1"/>
</dbReference>
<evidence type="ECO:0000256" key="3">
    <source>
        <dbReference type="ARBA" id="ARBA00022679"/>
    </source>
</evidence>